<evidence type="ECO:0000259" key="1">
    <source>
        <dbReference type="Pfam" id="PF13454"/>
    </source>
</evidence>
<dbReference type="InterPro" id="IPR038732">
    <property type="entry name" value="HpyO/CreE_NAD-binding"/>
</dbReference>
<feature type="domain" description="FAD-dependent urate hydroxylase HpyO/Asp monooxygenase CreE-like FAD/NAD(P)-binding" evidence="1">
    <location>
        <begin position="18"/>
        <end position="181"/>
    </location>
</feature>
<evidence type="ECO:0000313" key="3">
    <source>
        <dbReference type="Proteomes" id="UP001207930"/>
    </source>
</evidence>
<dbReference type="RefSeq" id="WP_264501421.1">
    <property type="nucleotide sequence ID" value="NZ_JAPDDS010000006.1"/>
</dbReference>
<dbReference type="InterPro" id="IPR036188">
    <property type="entry name" value="FAD/NAD-bd_sf"/>
</dbReference>
<organism evidence="2 3">
    <name type="scientific">Luteolibacter flavescens</name>
    <dbReference type="NCBI Taxonomy" id="1859460"/>
    <lineage>
        <taxon>Bacteria</taxon>
        <taxon>Pseudomonadati</taxon>
        <taxon>Verrucomicrobiota</taxon>
        <taxon>Verrucomicrobiia</taxon>
        <taxon>Verrucomicrobiales</taxon>
        <taxon>Verrucomicrobiaceae</taxon>
        <taxon>Luteolibacter</taxon>
    </lineage>
</organism>
<dbReference type="SUPFAM" id="SSF51905">
    <property type="entry name" value="FAD/NAD(P)-binding domain"/>
    <property type="match status" value="1"/>
</dbReference>
<dbReference type="Pfam" id="PF13454">
    <property type="entry name" value="NAD_binding_9"/>
    <property type="match status" value="1"/>
</dbReference>
<protein>
    <submittedName>
        <fullName evidence="2">FAD/NAD(P)-binding protein</fullName>
    </submittedName>
</protein>
<dbReference type="PANTHER" id="PTHR40254:SF1">
    <property type="entry name" value="BLR0577 PROTEIN"/>
    <property type="match status" value="1"/>
</dbReference>
<sequence>MSHHPPGDASPSSGSLGIVGSGPSAIFLLRHLLDAPPSSRPARITIFEKSAVAGTGMPYSESTTDRHHLSNISSAEIPPLMESLATWLCGAEDEQLEWWGIRREEISESAIYPRLALGAYFRSQYLLILRRLHECGVEVEERVNTSVTDVKSHPRGHVAVVTLESGEHFSFHSLVIATGHQWPSRDRTEDGYFTSPWPIAKILPAEGEYYTFDVGVLGASLSAFDVVTTLAHHHGAFHHDDDGKLTYTLHPEAEGFRLILHSADGQLPHLLFEQTEPMRKIYRHTTRERLAELVDAAGFISLASYFDEVCRPVLIEGFTLDGRADIASRLESEDFTLADLVETLSAEHDYDDPFEGMAGELAIAEKLTREGTPTHWKEYLDDLFYTLNFHAELLPAEDHARLKADILPFVMSVVAAMPADSARKLLALRAAGIVHVVAGMAEVHDHEPGDGCTRVEVDGEDGKTRTEEFRIFIESSGQKPSAPGKHPFPSIFGEGIATPATVRFRDPRRAGEMDDEAKVTDTASGPALELGGLAYDREYRLVNESGTADRVIHDIALPDINGLRPYSYGLQAANEAAAICAAALTGQPTLYGLCPLAHR</sequence>
<dbReference type="Proteomes" id="UP001207930">
    <property type="component" value="Unassembled WGS sequence"/>
</dbReference>
<evidence type="ECO:0000313" key="2">
    <source>
        <dbReference type="EMBL" id="MCW1885464.1"/>
    </source>
</evidence>
<keyword evidence="3" id="KW-1185">Reference proteome</keyword>
<gene>
    <name evidence="2" type="ORF">OKA04_12055</name>
</gene>
<dbReference type="EMBL" id="JAPDDS010000006">
    <property type="protein sequence ID" value="MCW1885464.1"/>
    <property type="molecule type" value="Genomic_DNA"/>
</dbReference>
<dbReference type="InterPro" id="IPR052189">
    <property type="entry name" value="L-asp_N-monooxygenase_NS-form"/>
</dbReference>
<dbReference type="PANTHER" id="PTHR40254">
    <property type="entry name" value="BLR0577 PROTEIN"/>
    <property type="match status" value="1"/>
</dbReference>
<name>A0ABT3FQ70_9BACT</name>
<accession>A0ABT3FQ70</accession>
<dbReference type="Gene3D" id="3.50.50.60">
    <property type="entry name" value="FAD/NAD(P)-binding domain"/>
    <property type="match status" value="1"/>
</dbReference>
<comment type="caution">
    <text evidence="2">The sequence shown here is derived from an EMBL/GenBank/DDBJ whole genome shotgun (WGS) entry which is preliminary data.</text>
</comment>
<reference evidence="2 3" key="1">
    <citation type="submission" date="2022-10" db="EMBL/GenBank/DDBJ databases">
        <title>Luteolibacter flavescens strain MCCC 1K03193, whole genome shotgun sequencing project.</title>
        <authorList>
            <person name="Zhao G."/>
            <person name="Shen L."/>
        </authorList>
    </citation>
    <scope>NUCLEOTIDE SEQUENCE [LARGE SCALE GENOMIC DNA]</scope>
    <source>
        <strain evidence="2 3">MCCC 1K03193</strain>
    </source>
</reference>
<proteinExistence type="predicted"/>